<evidence type="ECO:0000256" key="2">
    <source>
        <dbReference type="ARBA" id="ARBA00022525"/>
    </source>
</evidence>
<organism evidence="5 6">
    <name type="scientific">Microvirga thermotolerans</name>
    <dbReference type="NCBI Taxonomy" id="2651334"/>
    <lineage>
        <taxon>Bacteria</taxon>
        <taxon>Pseudomonadati</taxon>
        <taxon>Pseudomonadota</taxon>
        <taxon>Alphaproteobacteria</taxon>
        <taxon>Hyphomicrobiales</taxon>
        <taxon>Methylobacteriaceae</taxon>
        <taxon>Microvirga</taxon>
    </lineage>
</organism>
<dbReference type="Proteomes" id="UP000325614">
    <property type="component" value="Chromosome"/>
</dbReference>
<dbReference type="InterPro" id="IPR018511">
    <property type="entry name" value="Hemolysin-typ_Ca-bd_CS"/>
</dbReference>
<evidence type="ECO:0000256" key="1">
    <source>
        <dbReference type="ARBA" id="ARBA00004613"/>
    </source>
</evidence>
<gene>
    <name evidence="5" type="ORF">GDR74_17060</name>
</gene>
<reference evidence="5 6" key="1">
    <citation type="submission" date="2019-10" db="EMBL/GenBank/DDBJ databases">
        <title>Isolation, Identification of Microvirga thermotolerans HR1, a novel thermophilic bacterium and Comparative Genomics of the genus Microvirga.</title>
        <authorList>
            <person name="Li J."/>
            <person name="Zhang W."/>
            <person name="Lin M."/>
            <person name="Wang J."/>
        </authorList>
    </citation>
    <scope>NUCLEOTIDE SEQUENCE [LARGE SCALE GENOMIC DNA]</scope>
    <source>
        <strain evidence="5 6">HR1</strain>
    </source>
</reference>
<dbReference type="InterPro" id="IPR015919">
    <property type="entry name" value="Cadherin-like_sf"/>
</dbReference>
<dbReference type="Pfam" id="PF00353">
    <property type="entry name" value="HemolysinCabind"/>
    <property type="match status" value="6"/>
</dbReference>
<feature type="domain" description="Cadherin" evidence="4">
    <location>
        <begin position="795"/>
        <end position="893"/>
    </location>
</feature>
<dbReference type="PRINTS" id="PR00313">
    <property type="entry name" value="CABNDNGRPT"/>
</dbReference>
<evidence type="ECO:0000256" key="3">
    <source>
        <dbReference type="SAM" id="MobiDB-lite"/>
    </source>
</evidence>
<dbReference type="InterPro" id="IPR050557">
    <property type="entry name" value="RTX_toxin/Mannuronan_C5-epim"/>
</dbReference>
<name>A0A5P9K170_9HYPH</name>
<dbReference type="RefSeq" id="WP_152587419.1">
    <property type="nucleotide sequence ID" value="NZ_CP045423.1"/>
</dbReference>
<dbReference type="Gene3D" id="2.150.10.10">
    <property type="entry name" value="Serralysin-like metalloprotease, C-terminal"/>
    <property type="match status" value="6"/>
</dbReference>
<feature type="domain" description="Cadherin" evidence="4">
    <location>
        <begin position="893"/>
        <end position="982"/>
    </location>
</feature>
<dbReference type="PANTHER" id="PTHR38340">
    <property type="entry name" value="S-LAYER PROTEIN"/>
    <property type="match status" value="1"/>
</dbReference>
<dbReference type="AlphaFoldDB" id="A0A5P9K170"/>
<sequence>MTKSSPQGRSAEPVGRNASDLGAHVPDPLADAREGRRSLQAYPDAEKAAGERSSSLETNALSSASAGFSASSVIRGDDGDNDLGSHDATASQAIYAGMGWDTLRGGSADDQLFGEEDDDLLIGWQGSDLIDGGDGFDTVSYETETGGRGVVVNLTDAAWTYDGITYAAFTGTDTWGNLDTYVGIEAAVGSAYDDVINVQGGENIVLYGLGGNDTLIGSRIEGGLVANDTLIGGEGDDTFIGGTVMYEGMAGVTVTLSSGSGTGTGQGNDTFSQVYCVIGSDGDDAISGATEIHGGAGNDVLTGSNSDGIDSIHAGTGIDTIYGTAGSDYIFGNFQTALRYDRLPASLYLGRIQANLGTGIVNKYTVSGTVAGSDQASGIKNLAGTNYGDSVTGSIYDNRIEGLGGNDVLSGAAGNDTLEGGDGNDSLYGVYDNDSLLGGAGNDSLDGGDGSDTLVGGTGNDTMVGGLGNDVYYIDDLGDSTLELNGTNGGIDTVYISVKDFDGTKLANIENIVLVGEGSIWGSNAAPVIGGAPSPVTVAVQDIEIASPFTTVTVTDDSASVTATVKMSNIYDGAFVNLGTGTYDALAGTYTVSGTAAAVQAALRALQFNPTDHSDLPIGTVHTTTFTISVVDSAGAAAVPNSNIAVAATVANRAPIMIAPEASFTVDDTDSSIRPFAGLSIGETNMGDTVTVRIALDAPGKGVLIPGNGGTFDAATGIFTMTGTALEVQTAVHALRYDPTDRTGAPDLSAETTVFTIELTDAGGLSAPSSSAIRVTSIHHENAVPTAPVLSGGAISDAAAAGTVVGTLSATDTDGDALSFTFADALAGSDGLVSADGRFAISGGSIVVRDKSLIQVAQDTVFSYAVTASDGRGGAATGTVAVTVADVNKAPTDIALSQSSVREHSDVGTVIGTLSGTDPNGDGLTYTLLNDGGGLVELVGNEIRVKNNAAIDYEQVTSFDIAVAASDGAASFTKTLTVAVQDAKRETVVGTAGNDLIRGGSGADELNGGAGNDTLGGGGGQDDLTGGAGADAFLFDQLPSKSSADTILDFSIAEGDRIVLSRTAFAAFGAADVGMLSASAFATGKAAADADDRIIYDRSAGRIYYDADGTAGGKHSAAAVLIATLTSGVKPALTHESFFIV</sequence>
<dbReference type="CDD" id="cd11304">
    <property type="entry name" value="Cadherin_repeat"/>
    <property type="match status" value="2"/>
</dbReference>
<keyword evidence="2" id="KW-0964">Secreted</keyword>
<dbReference type="PROSITE" id="PS50268">
    <property type="entry name" value="CADHERIN_2"/>
    <property type="match status" value="2"/>
</dbReference>
<accession>A0A5P9K170</accession>
<dbReference type="InterPro" id="IPR011049">
    <property type="entry name" value="Serralysin-like_metalloprot_C"/>
</dbReference>
<dbReference type="InterPro" id="IPR002126">
    <property type="entry name" value="Cadherin-like_dom"/>
</dbReference>
<protein>
    <recommendedName>
        <fullName evidence="4">Cadherin domain-containing protein</fullName>
    </recommendedName>
</protein>
<dbReference type="GO" id="GO:0005576">
    <property type="term" value="C:extracellular region"/>
    <property type="evidence" value="ECO:0007669"/>
    <property type="project" value="UniProtKB-SubCell"/>
</dbReference>
<proteinExistence type="predicted"/>
<keyword evidence="6" id="KW-1185">Reference proteome</keyword>
<dbReference type="SUPFAM" id="SSF51120">
    <property type="entry name" value="beta-Roll"/>
    <property type="match status" value="4"/>
</dbReference>
<feature type="compositionally biased region" description="Gly residues" evidence="3">
    <location>
        <begin position="1008"/>
        <end position="1021"/>
    </location>
</feature>
<dbReference type="PROSITE" id="PS00330">
    <property type="entry name" value="HEMOLYSIN_CALCIUM"/>
    <property type="match status" value="6"/>
</dbReference>
<dbReference type="PRINTS" id="PR00205">
    <property type="entry name" value="CADHERIN"/>
</dbReference>
<dbReference type="GO" id="GO:0016020">
    <property type="term" value="C:membrane"/>
    <property type="evidence" value="ECO:0007669"/>
    <property type="project" value="InterPro"/>
</dbReference>
<feature type="region of interest" description="Disordered" evidence="3">
    <location>
        <begin position="1"/>
        <end position="58"/>
    </location>
</feature>
<evidence type="ECO:0000313" key="5">
    <source>
        <dbReference type="EMBL" id="QFU17788.1"/>
    </source>
</evidence>
<dbReference type="GO" id="GO:0005509">
    <property type="term" value="F:calcium ion binding"/>
    <property type="evidence" value="ECO:0007669"/>
    <property type="project" value="InterPro"/>
</dbReference>
<comment type="subcellular location">
    <subcellularLocation>
        <location evidence="1">Secreted</location>
    </subcellularLocation>
</comment>
<dbReference type="InterPro" id="IPR001343">
    <property type="entry name" value="Hemolysn_Ca-bd"/>
</dbReference>
<feature type="region of interest" description="Disordered" evidence="3">
    <location>
        <begin position="1000"/>
        <end position="1021"/>
    </location>
</feature>
<dbReference type="SUPFAM" id="SSF49313">
    <property type="entry name" value="Cadherin-like"/>
    <property type="match status" value="1"/>
</dbReference>
<dbReference type="EMBL" id="CP045423">
    <property type="protein sequence ID" value="QFU17788.1"/>
    <property type="molecule type" value="Genomic_DNA"/>
</dbReference>
<dbReference type="KEGG" id="mico:GDR74_17060"/>
<dbReference type="PANTHER" id="PTHR38340:SF1">
    <property type="entry name" value="S-LAYER PROTEIN"/>
    <property type="match status" value="1"/>
</dbReference>
<evidence type="ECO:0000313" key="6">
    <source>
        <dbReference type="Proteomes" id="UP000325614"/>
    </source>
</evidence>
<dbReference type="Gene3D" id="2.60.40.60">
    <property type="entry name" value="Cadherins"/>
    <property type="match status" value="1"/>
</dbReference>
<evidence type="ECO:0000259" key="4">
    <source>
        <dbReference type="PROSITE" id="PS50268"/>
    </source>
</evidence>
<dbReference type="GO" id="GO:0007156">
    <property type="term" value="P:homophilic cell adhesion via plasma membrane adhesion molecules"/>
    <property type="evidence" value="ECO:0007669"/>
    <property type="project" value="InterPro"/>
</dbReference>